<evidence type="ECO:0000256" key="1">
    <source>
        <dbReference type="SAM" id="SignalP"/>
    </source>
</evidence>
<feature type="signal peptide" evidence="1">
    <location>
        <begin position="1"/>
        <end position="21"/>
    </location>
</feature>
<dbReference type="EMBL" id="CAXLJM020000072">
    <property type="protein sequence ID" value="CAL8127237.1"/>
    <property type="molecule type" value="Genomic_DNA"/>
</dbReference>
<gene>
    <name evidence="2" type="ORF">ODALV1_LOCUS21747</name>
</gene>
<organism evidence="2 3">
    <name type="scientific">Orchesella dallaii</name>
    <dbReference type="NCBI Taxonomy" id="48710"/>
    <lineage>
        <taxon>Eukaryota</taxon>
        <taxon>Metazoa</taxon>
        <taxon>Ecdysozoa</taxon>
        <taxon>Arthropoda</taxon>
        <taxon>Hexapoda</taxon>
        <taxon>Collembola</taxon>
        <taxon>Entomobryomorpha</taxon>
        <taxon>Entomobryoidea</taxon>
        <taxon>Orchesellidae</taxon>
        <taxon>Orchesellinae</taxon>
        <taxon>Orchesella</taxon>
    </lineage>
</organism>
<comment type="caution">
    <text evidence="2">The sequence shown here is derived from an EMBL/GenBank/DDBJ whole genome shotgun (WGS) entry which is preliminary data.</text>
</comment>
<name>A0ABP1RFB2_9HEXA</name>
<evidence type="ECO:0000313" key="2">
    <source>
        <dbReference type="EMBL" id="CAL8127237.1"/>
    </source>
</evidence>
<feature type="chain" id="PRO_5047278796" evidence="1">
    <location>
        <begin position="22"/>
        <end position="100"/>
    </location>
</feature>
<keyword evidence="1" id="KW-0732">Signal</keyword>
<accession>A0ABP1RFB2</accession>
<dbReference type="Proteomes" id="UP001642540">
    <property type="component" value="Unassembled WGS sequence"/>
</dbReference>
<evidence type="ECO:0000313" key="3">
    <source>
        <dbReference type="Proteomes" id="UP001642540"/>
    </source>
</evidence>
<sequence length="100" mass="11422">MGASNNILFLHVLHFIQPTSPSRYVAYDMVSGEPSQCKYRIHLNERKSLPNQENEFTLTILDTPIACGFTGKLSMELEHRQKRNFRGSSQICVAENPVRL</sequence>
<reference evidence="2 3" key="1">
    <citation type="submission" date="2024-08" db="EMBL/GenBank/DDBJ databases">
        <authorList>
            <person name="Cucini C."/>
            <person name="Frati F."/>
        </authorList>
    </citation>
    <scope>NUCLEOTIDE SEQUENCE [LARGE SCALE GENOMIC DNA]</scope>
</reference>
<protein>
    <submittedName>
        <fullName evidence="2">Uncharacterized protein</fullName>
    </submittedName>
</protein>
<proteinExistence type="predicted"/>
<keyword evidence="3" id="KW-1185">Reference proteome</keyword>